<sequence length="279" mass="32142">MMTINSVNQSQVYAKSRSIHGTPVQLHGTSNTFDLGGIKAKNGMTIKPNRLIRSDSLSKLTYKDKWRLDKQSHLRVVIDFRSTAEMHQMPDKELSYAVIHHLSVMADPRFGVHSPKQYAVQLAHRQPNNMQLFYKKMVTNRHSIKTYQKMFKLLLNNRSGAVLYHCTHGKDRTGIATMLILSSLGVPKKAIFQNYLQSNQALRSFNKIEQHQIKRITHNRRTLLNLKRSQMASRSYLRAAYSAIDHQSGSVKNYLKHKMKLSNSAISTLRKDYLTKHQP</sequence>
<proteinExistence type="inferred from homology"/>
<comment type="caution">
    <text evidence="2">The sequence shown here is derived from an EMBL/GenBank/DDBJ whole genome shotgun (WGS) entry which is preliminary data.</text>
</comment>
<evidence type="ECO:0008006" key="4">
    <source>
        <dbReference type="Google" id="ProtNLM"/>
    </source>
</evidence>
<protein>
    <recommendedName>
        <fullName evidence="4">Protein-tyrosine-phosphatase</fullName>
    </recommendedName>
</protein>
<dbReference type="Gene3D" id="3.90.190.10">
    <property type="entry name" value="Protein tyrosine phosphatase superfamily"/>
    <property type="match status" value="1"/>
</dbReference>
<dbReference type="SUPFAM" id="SSF52799">
    <property type="entry name" value="(Phosphotyrosine protein) phosphatases II"/>
    <property type="match status" value="1"/>
</dbReference>
<dbReference type="Proteomes" id="UP000003752">
    <property type="component" value="Unassembled WGS sequence"/>
</dbReference>
<dbReference type="InterPro" id="IPR029021">
    <property type="entry name" value="Prot-tyrosine_phosphatase-like"/>
</dbReference>
<keyword evidence="3" id="KW-1185">Reference proteome</keyword>
<dbReference type="GO" id="GO:0004721">
    <property type="term" value="F:phosphoprotein phosphatase activity"/>
    <property type="evidence" value="ECO:0007669"/>
    <property type="project" value="InterPro"/>
</dbReference>
<dbReference type="PANTHER" id="PTHR31126:SF1">
    <property type="entry name" value="TYROSINE SPECIFIC PROTEIN PHOSPHATASES DOMAIN-CONTAINING PROTEIN"/>
    <property type="match status" value="1"/>
</dbReference>
<accession>C0XJG5</accession>
<dbReference type="HOGENOM" id="CLU_057546_0_0_9"/>
<dbReference type="EMBL" id="ACGP01000133">
    <property type="protein sequence ID" value="EEI24481.1"/>
    <property type="molecule type" value="Genomic_DNA"/>
</dbReference>
<dbReference type="Pfam" id="PF13350">
    <property type="entry name" value="Y_phosphatase3"/>
    <property type="match status" value="1"/>
</dbReference>
<dbReference type="SMR" id="C0XJG5"/>
<reference evidence="2 3" key="1">
    <citation type="submission" date="2009-01" db="EMBL/GenBank/DDBJ databases">
        <authorList>
            <person name="Qin X."/>
            <person name="Bachman B."/>
            <person name="Battles P."/>
            <person name="Bell A."/>
            <person name="Bess C."/>
            <person name="Bickham C."/>
            <person name="Chaboub L."/>
            <person name="Chen D."/>
            <person name="Coyle M."/>
            <person name="Deiros D.R."/>
            <person name="Dinh H."/>
            <person name="Forbes L."/>
            <person name="Fowler G."/>
            <person name="Francisco L."/>
            <person name="Fu Q."/>
            <person name="Gubbala S."/>
            <person name="Hale W."/>
            <person name="Han Y."/>
            <person name="Hemphill L."/>
            <person name="Highlander S.K."/>
            <person name="Hirani K."/>
            <person name="Hogues M."/>
            <person name="Jackson L."/>
            <person name="Jakkamsetti A."/>
            <person name="Javaid M."/>
            <person name="Jiang H."/>
            <person name="Korchina V."/>
            <person name="Kovar C."/>
            <person name="Lara F."/>
            <person name="Lee S."/>
            <person name="Mata R."/>
            <person name="Mathew T."/>
            <person name="Moen C."/>
            <person name="Morales K."/>
            <person name="Munidasa M."/>
            <person name="Nazareth L."/>
            <person name="Ngo R."/>
            <person name="Nguyen L."/>
            <person name="Okwuonu G."/>
            <person name="Ongeri F."/>
            <person name="Patil S."/>
            <person name="Petrosino J."/>
            <person name="Pham C."/>
            <person name="Pham P."/>
            <person name="Pu L.-L."/>
            <person name="Puazo M."/>
            <person name="Raj R."/>
            <person name="Reid J."/>
            <person name="Rouhana J."/>
            <person name="Saada N."/>
            <person name="Shang Y."/>
            <person name="Simmons D."/>
            <person name="Thornton R."/>
            <person name="Warren J."/>
            <person name="Weissenberger G."/>
            <person name="Zhang J."/>
            <person name="Zhang L."/>
            <person name="Zhou C."/>
            <person name="Zhu D."/>
            <person name="Muzny D."/>
            <person name="Worley K."/>
            <person name="Gibbs R."/>
        </authorList>
    </citation>
    <scope>NUCLEOTIDE SEQUENCE [LARGE SCALE GENOMIC DNA]</scope>
    <source>
        <strain evidence="3">ATCC 8290 / DSM 20176 / CCUG 30140 / JCM 1155 / KCTC 3500 / NBRC 15886 / NCIMB 8040 / NRRL B-1843 / 9</strain>
    </source>
</reference>
<name>C0XJG5_LENH9</name>
<dbReference type="RefSeq" id="WP_003634394.1">
    <property type="nucleotide sequence ID" value="NZ_AZDF01000036.1"/>
</dbReference>
<gene>
    <name evidence="2" type="ORF">HMPREF0519_1376</name>
</gene>
<evidence type="ECO:0000313" key="2">
    <source>
        <dbReference type="EMBL" id="EEI24481.1"/>
    </source>
</evidence>
<dbReference type="AlphaFoldDB" id="C0XJG5"/>
<dbReference type="InterPro" id="IPR026893">
    <property type="entry name" value="Tyr/Ser_Pase_IphP-type"/>
</dbReference>
<evidence type="ECO:0000313" key="3">
    <source>
        <dbReference type="Proteomes" id="UP000003752"/>
    </source>
</evidence>
<organism evidence="2 3">
    <name type="scientific">Lentilactobacillus hilgardii (strain ATCC 8290 / DSM 20176 / CCUG 30140 / JCM 1155 / KCTC 3500 / NBRC 15886 / NCIMB 8040 / NRRL B-1843 / 9)</name>
    <dbReference type="NCBI Taxonomy" id="1423757"/>
    <lineage>
        <taxon>Bacteria</taxon>
        <taxon>Bacillati</taxon>
        <taxon>Bacillota</taxon>
        <taxon>Bacilli</taxon>
        <taxon>Lactobacillales</taxon>
        <taxon>Lactobacillaceae</taxon>
        <taxon>Lentilactobacillus</taxon>
    </lineage>
</organism>
<comment type="similarity">
    <text evidence="1">Belongs to the protein-tyrosine phosphatase family.</text>
</comment>
<dbReference type="PATRIC" id="fig|1423757.3.peg.1633"/>
<evidence type="ECO:0000256" key="1">
    <source>
        <dbReference type="ARBA" id="ARBA00009580"/>
    </source>
</evidence>
<dbReference type="PANTHER" id="PTHR31126">
    <property type="entry name" value="TYROSINE-PROTEIN PHOSPHATASE"/>
    <property type="match status" value="1"/>
</dbReference>